<proteinExistence type="predicted"/>
<gene>
    <name evidence="2" type="ORF">UFOVP372_28</name>
</gene>
<keyword evidence="1" id="KW-1133">Transmembrane helix</keyword>
<dbReference type="EMBL" id="LR798302">
    <property type="protein sequence ID" value="CAB5222741.1"/>
    <property type="molecule type" value="Genomic_DNA"/>
</dbReference>
<evidence type="ECO:0000256" key="1">
    <source>
        <dbReference type="SAM" id="Phobius"/>
    </source>
</evidence>
<evidence type="ECO:0000313" key="2">
    <source>
        <dbReference type="EMBL" id="CAB5222741.1"/>
    </source>
</evidence>
<keyword evidence="1" id="KW-0472">Membrane</keyword>
<organism evidence="2">
    <name type="scientific">uncultured Caudovirales phage</name>
    <dbReference type="NCBI Taxonomy" id="2100421"/>
    <lineage>
        <taxon>Viruses</taxon>
        <taxon>Duplodnaviria</taxon>
        <taxon>Heunggongvirae</taxon>
        <taxon>Uroviricota</taxon>
        <taxon>Caudoviricetes</taxon>
        <taxon>Peduoviridae</taxon>
        <taxon>Maltschvirus</taxon>
        <taxon>Maltschvirus maltsch</taxon>
    </lineage>
</organism>
<name>A0A6J7WXL7_9CAUD</name>
<reference evidence="2" key="1">
    <citation type="submission" date="2020-05" db="EMBL/GenBank/DDBJ databases">
        <authorList>
            <person name="Chiriac C."/>
            <person name="Salcher M."/>
            <person name="Ghai R."/>
            <person name="Kavagutti S V."/>
        </authorList>
    </citation>
    <scope>NUCLEOTIDE SEQUENCE</scope>
</reference>
<sequence length="71" mass="8163">MNCCDEYGNCNQGRDCPVRVARIGQKMKSADPLPPSIWRDQLKRLGYWVLMAVLGMLWLSFLMACTYVYAN</sequence>
<keyword evidence="1" id="KW-0812">Transmembrane</keyword>
<accession>A0A6J7WXL7</accession>
<protein>
    <submittedName>
        <fullName evidence="2">Uncharacterized protein</fullName>
    </submittedName>
</protein>
<feature type="transmembrane region" description="Helical" evidence="1">
    <location>
        <begin position="45"/>
        <end position="70"/>
    </location>
</feature>